<proteinExistence type="predicted"/>
<dbReference type="AlphaFoldDB" id="A0A8K0MVK4"/>
<accession>A0A8K0MVK4</accession>
<dbReference type="PROSITE" id="PS51698">
    <property type="entry name" value="U_BOX"/>
    <property type="match status" value="1"/>
</dbReference>
<dbReference type="InterPro" id="IPR016024">
    <property type="entry name" value="ARM-type_fold"/>
</dbReference>
<reference evidence="7" key="1">
    <citation type="journal article" date="2017" name="Gigascience">
        <title>The genome draft of coconut (Cocos nucifera).</title>
        <authorList>
            <person name="Xiao Y."/>
            <person name="Xu P."/>
            <person name="Fan H."/>
            <person name="Baudouin L."/>
            <person name="Xia W."/>
            <person name="Bocs S."/>
            <person name="Xu J."/>
            <person name="Li Q."/>
            <person name="Guo A."/>
            <person name="Zhou L."/>
            <person name="Li J."/>
            <person name="Wu Y."/>
            <person name="Ma Z."/>
            <person name="Armero A."/>
            <person name="Issali A.E."/>
            <person name="Liu N."/>
            <person name="Peng M."/>
            <person name="Yang Y."/>
        </authorList>
    </citation>
    <scope>NUCLEOTIDE SEQUENCE</scope>
    <source>
        <tissue evidence="7">Spear leaf of Hainan Tall coconut</tissue>
    </source>
</reference>
<evidence type="ECO:0000256" key="4">
    <source>
        <dbReference type="ARBA" id="ARBA00022786"/>
    </source>
</evidence>
<evidence type="ECO:0000256" key="1">
    <source>
        <dbReference type="ARBA" id="ARBA00000900"/>
    </source>
</evidence>
<evidence type="ECO:0000313" key="7">
    <source>
        <dbReference type="EMBL" id="KAG1328136.1"/>
    </source>
</evidence>
<dbReference type="GO" id="GO:0016567">
    <property type="term" value="P:protein ubiquitination"/>
    <property type="evidence" value="ECO:0007669"/>
    <property type="project" value="UniProtKB-UniRule"/>
</dbReference>
<dbReference type="Gene3D" id="3.30.40.10">
    <property type="entry name" value="Zinc/RING finger domain, C3HC4 (zinc finger)"/>
    <property type="match status" value="1"/>
</dbReference>
<evidence type="ECO:0000259" key="6">
    <source>
        <dbReference type="PROSITE" id="PS51698"/>
    </source>
</evidence>
<dbReference type="CDD" id="cd16664">
    <property type="entry name" value="RING-Ubox_PUB"/>
    <property type="match status" value="1"/>
</dbReference>
<name>A0A8K0MVK4_COCNU</name>
<dbReference type="SUPFAM" id="SSF48371">
    <property type="entry name" value="ARM repeat"/>
    <property type="match status" value="1"/>
</dbReference>
<evidence type="ECO:0000313" key="8">
    <source>
        <dbReference type="Proteomes" id="UP000797356"/>
    </source>
</evidence>
<keyword evidence="3 5" id="KW-0808">Transferase</keyword>
<dbReference type="InterPro" id="IPR003613">
    <property type="entry name" value="Ubox_domain"/>
</dbReference>
<dbReference type="Gene3D" id="1.25.10.10">
    <property type="entry name" value="Leucine-rich Repeat Variant"/>
    <property type="match status" value="1"/>
</dbReference>
<dbReference type="FunFam" id="3.30.40.10:FF:000442">
    <property type="entry name" value="RING-type E3 ubiquitin transferase"/>
    <property type="match status" value="1"/>
</dbReference>
<dbReference type="PANTHER" id="PTHR22849:SF103">
    <property type="entry name" value="U-BOX DOMAIN-CONTAINING PROTEIN"/>
    <property type="match status" value="1"/>
</dbReference>
<dbReference type="InterPro" id="IPR045185">
    <property type="entry name" value="PUB22/23/24-like"/>
</dbReference>
<protein>
    <recommendedName>
        <fullName evidence="5 6">U-box domain-containing protein</fullName>
        <ecNumber evidence="5">2.3.2.27</ecNumber>
    </recommendedName>
    <alternativeName>
        <fullName evidence="5">RING-type E3 ubiquitin transferase PUB</fullName>
    </alternativeName>
</protein>
<comment type="catalytic activity">
    <reaction evidence="1 5">
        <text>S-ubiquitinyl-[E2 ubiquitin-conjugating enzyme]-L-cysteine + [acceptor protein]-L-lysine = [E2 ubiquitin-conjugating enzyme]-L-cysteine + N(6)-ubiquitinyl-[acceptor protein]-L-lysine.</text>
        <dbReference type="EC" id="2.3.2.27"/>
    </reaction>
</comment>
<dbReference type="GO" id="GO:0061630">
    <property type="term" value="F:ubiquitin protein ligase activity"/>
    <property type="evidence" value="ECO:0007669"/>
    <property type="project" value="UniProtKB-UniRule"/>
</dbReference>
<dbReference type="OrthoDB" id="10064100at2759"/>
<dbReference type="Pfam" id="PF04564">
    <property type="entry name" value="U-box"/>
    <property type="match status" value="1"/>
</dbReference>
<dbReference type="PANTHER" id="PTHR22849">
    <property type="entry name" value="WDSAM1 PROTEIN"/>
    <property type="match status" value="1"/>
</dbReference>
<evidence type="ECO:0000256" key="2">
    <source>
        <dbReference type="ARBA" id="ARBA00004906"/>
    </source>
</evidence>
<dbReference type="SMART" id="SM00504">
    <property type="entry name" value="Ubox"/>
    <property type="match status" value="1"/>
</dbReference>
<comment type="caution">
    <text evidence="7">The sequence shown here is derived from an EMBL/GenBank/DDBJ whole genome shotgun (WGS) entry which is preliminary data.</text>
</comment>
<organism evidence="7 8">
    <name type="scientific">Cocos nucifera</name>
    <name type="common">Coconut palm</name>
    <dbReference type="NCBI Taxonomy" id="13894"/>
    <lineage>
        <taxon>Eukaryota</taxon>
        <taxon>Viridiplantae</taxon>
        <taxon>Streptophyta</taxon>
        <taxon>Embryophyta</taxon>
        <taxon>Tracheophyta</taxon>
        <taxon>Spermatophyta</taxon>
        <taxon>Magnoliopsida</taxon>
        <taxon>Liliopsida</taxon>
        <taxon>Arecaceae</taxon>
        <taxon>Arecoideae</taxon>
        <taxon>Cocoseae</taxon>
        <taxon>Attaleinae</taxon>
        <taxon>Cocos</taxon>
    </lineage>
</organism>
<reference evidence="7" key="2">
    <citation type="submission" date="2019-07" db="EMBL/GenBank/DDBJ databases">
        <authorList>
            <person name="Yang Y."/>
            <person name="Bocs S."/>
            <person name="Baudouin L."/>
        </authorList>
    </citation>
    <scope>NUCLEOTIDE SEQUENCE</scope>
    <source>
        <tissue evidence="7">Spear leaf of Hainan Tall coconut</tissue>
    </source>
</reference>
<dbReference type="EMBL" id="CM017872">
    <property type="protein sequence ID" value="KAG1328136.1"/>
    <property type="molecule type" value="Genomic_DNA"/>
</dbReference>
<dbReference type="Pfam" id="PF25598">
    <property type="entry name" value="ARM_PUB"/>
    <property type="match status" value="1"/>
</dbReference>
<keyword evidence="8" id="KW-1185">Reference proteome</keyword>
<dbReference type="SUPFAM" id="SSF57850">
    <property type="entry name" value="RING/U-box"/>
    <property type="match status" value="1"/>
</dbReference>
<keyword evidence="4 5" id="KW-0833">Ubl conjugation pathway</keyword>
<dbReference type="UniPathway" id="UPA00143"/>
<dbReference type="InterPro" id="IPR058678">
    <property type="entry name" value="ARM_PUB"/>
</dbReference>
<dbReference type="Proteomes" id="UP000797356">
    <property type="component" value="Chromosome 1"/>
</dbReference>
<evidence type="ECO:0000256" key="3">
    <source>
        <dbReference type="ARBA" id="ARBA00022679"/>
    </source>
</evidence>
<dbReference type="InterPro" id="IPR013083">
    <property type="entry name" value="Znf_RING/FYVE/PHD"/>
</dbReference>
<gene>
    <name evidence="7" type="ORF">COCNU_01G020700</name>
</gene>
<comment type="pathway">
    <text evidence="2 5">Protein modification; protein ubiquitination.</text>
</comment>
<comment type="function">
    <text evidence="5">Functions as an E3 ubiquitin ligase.</text>
</comment>
<evidence type="ECO:0000256" key="5">
    <source>
        <dbReference type="RuleBase" id="RU369093"/>
    </source>
</evidence>
<dbReference type="InterPro" id="IPR011989">
    <property type="entry name" value="ARM-like"/>
</dbReference>
<dbReference type="InterPro" id="IPR045210">
    <property type="entry name" value="RING-Ubox_PUB"/>
</dbReference>
<sequence>MSIPDLFRCPISLDLFTDPVTLSTGQTYDRPGIEKWLAGGNLTCPVTMQRLHDTSLVPNHTLKHLIDQWLLTGCDLNPNPKPTKLVHGFELSTLKQNFQSPDATLASKLETLGKIRSLSVESDISCLMHSGFFQLLLELLFQTPCHGNVELIELALECILNLSPSIHVDSLNMLKKESNLASLLLHLEQGSTKIKTSLCRLLEDIATSLATCELCLFLGQTQRVLQALVTLLHDKTDASASEAALRAISSICSFEANRGNAIKGGAVDGLIMYLLNSTQQNVSQALATLELLLGLETGKKAMGKNSNAVSLLVKMVFRVSSVQEGSEHAIESLMILCSDSRQMRVEAINSGVLTQLLLLLQSQSSPKAKDKARAFLKLLRAMWNEDQSWL</sequence>
<feature type="domain" description="U-box" evidence="6">
    <location>
        <begin position="2"/>
        <end position="76"/>
    </location>
</feature>
<dbReference type="EC" id="2.3.2.27" evidence="5"/>